<dbReference type="RefSeq" id="XP_001886320.1">
    <property type="nucleotide sequence ID" value="XM_001886285.1"/>
</dbReference>
<dbReference type="InParanoid" id="B0DQU4"/>
<evidence type="ECO:0000313" key="1">
    <source>
        <dbReference type="EMBL" id="EDR03179.1"/>
    </source>
</evidence>
<name>B0DQU4_LACBS</name>
<dbReference type="KEGG" id="lbc:LACBIDRAFT_331871"/>
<organism evidence="2">
    <name type="scientific">Laccaria bicolor (strain S238N-H82 / ATCC MYA-4686)</name>
    <name type="common">Bicoloured deceiver</name>
    <name type="synonym">Laccaria laccata var. bicolor</name>
    <dbReference type="NCBI Taxonomy" id="486041"/>
    <lineage>
        <taxon>Eukaryota</taxon>
        <taxon>Fungi</taxon>
        <taxon>Dikarya</taxon>
        <taxon>Basidiomycota</taxon>
        <taxon>Agaricomycotina</taxon>
        <taxon>Agaricomycetes</taxon>
        <taxon>Agaricomycetidae</taxon>
        <taxon>Agaricales</taxon>
        <taxon>Agaricineae</taxon>
        <taxon>Hydnangiaceae</taxon>
        <taxon>Laccaria</taxon>
    </lineage>
</organism>
<dbReference type="HOGENOM" id="CLU_1195046_0_0_1"/>
<evidence type="ECO:0000313" key="2">
    <source>
        <dbReference type="Proteomes" id="UP000001194"/>
    </source>
</evidence>
<protein>
    <submittedName>
        <fullName evidence="1">Predicted protein</fullName>
    </submittedName>
</protein>
<gene>
    <name evidence="1" type="ORF">LACBIDRAFT_331871</name>
</gene>
<dbReference type="Proteomes" id="UP000001194">
    <property type="component" value="Unassembled WGS sequence"/>
</dbReference>
<sequence>MSALRDRRIKDPMTPMRRVPGYRHALQESIAMTPSISRENHSAAGTTPIPVDASPAPLHVPSASSTQASKRVEVVEGVARGSRPYAISRSRTLPDLLSGQNASKYFNIQMKDIVNCCERLAHATGAWIFFTANHSNAQQEFIHYSSPKFRLEAHDAIEGITNEFNSIFDNLITTRRADGFAKQAELRQQLQEKQSQLDSRDVELQETSKVVEELLGRLKAVEAKLKAAGISQ</sequence>
<proteinExistence type="predicted"/>
<keyword evidence="2" id="KW-1185">Reference proteome</keyword>
<dbReference type="AlphaFoldDB" id="B0DQU4"/>
<dbReference type="OrthoDB" id="3060861at2759"/>
<reference evidence="1 2" key="1">
    <citation type="journal article" date="2008" name="Nature">
        <title>The genome of Laccaria bicolor provides insights into mycorrhizal symbiosis.</title>
        <authorList>
            <person name="Martin F."/>
            <person name="Aerts A."/>
            <person name="Ahren D."/>
            <person name="Brun A."/>
            <person name="Danchin E.G.J."/>
            <person name="Duchaussoy F."/>
            <person name="Gibon J."/>
            <person name="Kohler A."/>
            <person name="Lindquist E."/>
            <person name="Pereda V."/>
            <person name="Salamov A."/>
            <person name="Shapiro H.J."/>
            <person name="Wuyts J."/>
            <person name="Blaudez D."/>
            <person name="Buee M."/>
            <person name="Brokstein P."/>
            <person name="Canbaeck B."/>
            <person name="Cohen D."/>
            <person name="Courty P.E."/>
            <person name="Coutinho P.M."/>
            <person name="Delaruelle C."/>
            <person name="Detter J.C."/>
            <person name="Deveau A."/>
            <person name="DiFazio S."/>
            <person name="Duplessis S."/>
            <person name="Fraissinet-Tachet L."/>
            <person name="Lucic E."/>
            <person name="Frey-Klett P."/>
            <person name="Fourrey C."/>
            <person name="Feussner I."/>
            <person name="Gay G."/>
            <person name="Grimwood J."/>
            <person name="Hoegger P.J."/>
            <person name="Jain P."/>
            <person name="Kilaru S."/>
            <person name="Labbe J."/>
            <person name="Lin Y.C."/>
            <person name="Legue V."/>
            <person name="Le Tacon F."/>
            <person name="Marmeisse R."/>
            <person name="Melayah D."/>
            <person name="Montanini B."/>
            <person name="Muratet M."/>
            <person name="Nehls U."/>
            <person name="Niculita-Hirzel H."/>
            <person name="Oudot-Le Secq M.P."/>
            <person name="Peter M."/>
            <person name="Quesneville H."/>
            <person name="Rajashekar B."/>
            <person name="Reich M."/>
            <person name="Rouhier N."/>
            <person name="Schmutz J."/>
            <person name="Yin T."/>
            <person name="Chalot M."/>
            <person name="Henrissat B."/>
            <person name="Kuees U."/>
            <person name="Lucas S."/>
            <person name="Van de Peer Y."/>
            <person name="Podila G.K."/>
            <person name="Polle A."/>
            <person name="Pukkila P.J."/>
            <person name="Richardson P.M."/>
            <person name="Rouze P."/>
            <person name="Sanders I.R."/>
            <person name="Stajich J.E."/>
            <person name="Tunlid A."/>
            <person name="Tuskan G."/>
            <person name="Grigoriev I.V."/>
        </authorList>
    </citation>
    <scope>NUCLEOTIDE SEQUENCE [LARGE SCALE GENOMIC DNA]</scope>
    <source>
        <strain evidence="2">S238N-H82 / ATCC MYA-4686</strain>
    </source>
</reference>
<dbReference type="GeneID" id="6081952"/>
<accession>B0DQU4</accession>
<dbReference type="EMBL" id="DS547126">
    <property type="protein sequence ID" value="EDR03179.1"/>
    <property type="molecule type" value="Genomic_DNA"/>
</dbReference>